<keyword evidence="3" id="KW-1185">Reference proteome</keyword>
<dbReference type="OrthoDB" id="7352220at2"/>
<evidence type="ECO:0000256" key="1">
    <source>
        <dbReference type="ARBA" id="ARBA00044755"/>
    </source>
</evidence>
<accession>A0A4V5NVQ3</accession>
<dbReference type="AlphaFoldDB" id="A0A4V5NVQ3"/>
<gene>
    <name evidence="2" type="ORF">FCL40_02645</name>
</gene>
<sequence length="128" mass="13869">MVFGKANKKSRSGLTYFAQSSRLEGSLHIEGDCVIDGHIDGELSVTGLVVVESQGEIHGRVVADQLQVEGRVEGRVQCQRLTISATGTVEGEIVTDKIEIFNGGQFIGTRVKEGPKLLENKQEEAEEV</sequence>
<dbReference type="PANTHER" id="PTHR35024">
    <property type="entry name" value="HYPOTHETICAL CYTOSOLIC PROTEIN"/>
    <property type="match status" value="1"/>
</dbReference>
<dbReference type="PANTHER" id="PTHR35024:SF4">
    <property type="entry name" value="POLYMER-FORMING CYTOSKELETAL PROTEIN"/>
    <property type="match status" value="1"/>
</dbReference>
<evidence type="ECO:0000313" key="2">
    <source>
        <dbReference type="EMBL" id="TKB51471.1"/>
    </source>
</evidence>
<dbReference type="EMBL" id="SWCI01000001">
    <property type="protein sequence ID" value="TKB51471.1"/>
    <property type="molecule type" value="Genomic_DNA"/>
</dbReference>
<dbReference type="Proteomes" id="UP000305674">
    <property type="component" value="Unassembled WGS sequence"/>
</dbReference>
<protein>
    <submittedName>
        <fullName evidence="2">Polymer-forming cytoskeletal protein</fullName>
    </submittedName>
</protein>
<dbReference type="Pfam" id="PF04519">
    <property type="entry name" value="Bactofilin"/>
    <property type="match status" value="1"/>
</dbReference>
<comment type="similarity">
    <text evidence="1">Belongs to the bactofilin family.</text>
</comment>
<organism evidence="2 3">
    <name type="scientific">Ferrimonas sediminicola</name>
    <dbReference type="NCBI Taxonomy" id="2569538"/>
    <lineage>
        <taxon>Bacteria</taxon>
        <taxon>Pseudomonadati</taxon>
        <taxon>Pseudomonadota</taxon>
        <taxon>Gammaproteobacteria</taxon>
        <taxon>Alteromonadales</taxon>
        <taxon>Ferrimonadaceae</taxon>
        <taxon>Ferrimonas</taxon>
    </lineage>
</organism>
<name>A0A4V5NVQ3_9GAMM</name>
<dbReference type="InterPro" id="IPR007607">
    <property type="entry name" value="BacA/B"/>
</dbReference>
<comment type="caution">
    <text evidence="2">The sequence shown here is derived from an EMBL/GenBank/DDBJ whole genome shotgun (WGS) entry which is preliminary data.</text>
</comment>
<evidence type="ECO:0000313" key="3">
    <source>
        <dbReference type="Proteomes" id="UP000305674"/>
    </source>
</evidence>
<reference evidence="2 3" key="1">
    <citation type="submission" date="2019-04" db="EMBL/GenBank/DDBJ databases">
        <authorList>
            <person name="Hwang J.C."/>
        </authorList>
    </citation>
    <scope>NUCLEOTIDE SEQUENCE [LARGE SCALE GENOMIC DNA]</scope>
    <source>
        <strain evidence="2 3">IMCC35001</strain>
    </source>
</reference>
<proteinExistence type="inferred from homology"/>